<protein>
    <recommendedName>
        <fullName evidence="1">DNA (cytosine-5-)-methyltransferase</fullName>
        <ecNumber evidence="1">2.1.1.37</ecNumber>
    </recommendedName>
</protein>
<evidence type="ECO:0000256" key="2">
    <source>
        <dbReference type="ARBA" id="ARBA00022603"/>
    </source>
</evidence>
<dbReference type="InterPro" id="IPR050390">
    <property type="entry name" value="C5-Methyltransferase"/>
</dbReference>
<evidence type="ECO:0000256" key="4">
    <source>
        <dbReference type="ARBA" id="ARBA00022691"/>
    </source>
</evidence>
<dbReference type="PANTHER" id="PTHR10629">
    <property type="entry name" value="CYTOSINE-SPECIFIC METHYLTRANSFERASE"/>
    <property type="match status" value="1"/>
</dbReference>
<dbReference type="Pfam" id="PF00145">
    <property type="entry name" value="DNA_methylase"/>
    <property type="match status" value="1"/>
</dbReference>
<accession>A0A0F9CRE7</accession>
<dbReference type="PROSITE" id="PS00095">
    <property type="entry name" value="C5_MTASE_2"/>
    <property type="match status" value="1"/>
</dbReference>
<keyword evidence="4" id="KW-0949">S-adenosyl-L-methionine</keyword>
<dbReference type="Gene3D" id="3.40.50.150">
    <property type="entry name" value="Vaccinia Virus protein VP39"/>
    <property type="match status" value="1"/>
</dbReference>
<dbReference type="GO" id="GO:0044027">
    <property type="term" value="P:negative regulation of gene expression via chromosomal CpG island methylation"/>
    <property type="evidence" value="ECO:0007669"/>
    <property type="project" value="TreeGrafter"/>
</dbReference>
<dbReference type="GO" id="GO:0003677">
    <property type="term" value="F:DNA binding"/>
    <property type="evidence" value="ECO:0007669"/>
    <property type="project" value="TreeGrafter"/>
</dbReference>
<comment type="caution">
    <text evidence="5">The sequence shown here is derived from an EMBL/GenBank/DDBJ whole genome shotgun (WGS) entry which is preliminary data.</text>
</comment>
<dbReference type="InterPro" id="IPR001525">
    <property type="entry name" value="C5_MeTfrase"/>
</dbReference>
<evidence type="ECO:0000256" key="3">
    <source>
        <dbReference type="ARBA" id="ARBA00022679"/>
    </source>
</evidence>
<proteinExistence type="predicted"/>
<dbReference type="EMBL" id="LAZR01042975">
    <property type="protein sequence ID" value="KKL08201.1"/>
    <property type="molecule type" value="Genomic_DNA"/>
</dbReference>
<reference evidence="5" key="1">
    <citation type="journal article" date="2015" name="Nature">
        <title>Complex archaea that bridge the gap between prokaryotes and eukaryotes.</title>
        <authorList>
            <person name="Spang A."/>
            <person name="Saw J.H."/>
            <person name="Jorgensen S.L."/>
            <person name="Zaremba-Niedzwiedzka K."/>
            <person name="Martijn J."/>
            <person name="Lind A.E."/>
            <person name="van Eijk R."/>
            <person name="Schleper C."/>
            <person name="Guy L."/>
            <person name="Ettema T.J."/>
        </authorList>
    </citation>
    <scope>NUCLEOTIDE SEQUENCE</scope>
</reference>
<dbReference type="InterPro" id="IPR029063">
    <property type="entry name" value="SAM-dependent_MTases_sf"/>
</dbReference>
<dbReference type="GO" id="GO:0032259">
    <property type="term" value="P:methylation"/>
    <property type="evidence" value="ECO:0007669"/>
    <property type="project" value="UniProtKB-KW"/>
</dbReference>
<gene>
    <name evidence="5" type="ORF">LCGC14_2578220</name>
</gene>
<dbReference type="EC" id="2.1.1.37" evidence="1"/>
<organism evidence="5">
    <name type="scientific">marine sediment metagenome</name>
    <dbReference type="NCBI Taxonomy" id="412755"/>
    <lineage>
        <taxon>unclassified sequences</taxon>
        <taxon>metagenomes</taxon>
        <taxon>ecological metagenomes</taxon>
    </lineage>
</organism>
<dbReference type="InterPro" id="IPR031303">
    <property type="entry name" value="C5_meth_CS"/>
</dbReference>
<dbReference type="GO" id="GO:0005634">
    <property type="term" value="C:nucleus"/>
    <property type="evidence" value="ECO:0007669"/>
    <property type="project" value="TreeGrafter"/>
</dbReference>
<keyword evidence="3" id="KW-0808">Transferase</keyword>
<feature type="non-terminal residue" evidence="5">
    <location>
        <position position="1"/>
    </location>
</feature>
<evidence type="ECO:0000313" key="5">
    <source>
        <dbReference type="EMBL" id="KKL08201.1"/>
    </source>
</evidence>
<dbReference type="GO" id="GO:0003886">
    <property type="term" value="F:DNA (cytosine-5-)-methyltransferase activity"/>
    <property type="evidence" value="ECO:0007669"/>
    <property type="project" value="UniProtKB-EC"/>
</dbReference>
<keyword evidence="2" id="KW-0489">Methyltransferase</keyword>
<dbReference type="Gene3D" id="3.90.120.10">
    <property type="entry name" value="DNA Methylase, subunit A, domain 2"/>
    <property type="match status" value="1"/>
</dbReference>
<dbReference type="SUPFAM" id="SSF53335">
    <property type="entry name" value="S-adenosyl-L-methionine-dependent methyltransferases"/>
    <property type="match status" value="1"/>
</dbReference>
<name>A0A0F9CRE7_9ZZZZ</name>
<sequence length="344" mass="37215">AAWLGALRGLGYTVEERLLRSADYGDPTTRQRLFVLARRGRLYVPWPDQTHAPEANGLAAWNTARGIINWDVPGNSIFGRKRPLAEKTIARIAAGLRKFGGAAAEPFLVMLYGTNDARSVDRPLPTVTAGGQHIGLAQPFIVPQFGERPGQTPRVHSIDNPMPAATSHGAGALVQPFILPHRHGGSWKNTSDPRSMERPLPTITANSSDIAVVEPFLMNVNHGKADTGRPRDLDRPLPTLTAKNGHALIEPFLVKYYGTGRPKSVDLPIDTVTTKGRFGLVETAYGTAQLDIRFRMLLVEELARGMGFPEGYEFMGTKSDQVRQIGNAVSVGLGEALCGALLAG</sequence>
<dbReference type="PANTHER" id="PTHR10629:SF52">
    <property type="entry name" value="DNA (CYTOSINE-5)-METHYLTRANSFERASE 1"/>
    <property type="match status" value="1"/>
</dbReference>
<evidence type="ECO:0000256" key="1">
    <source>
        <dbReference type="ARBA" id="ARBA00011975"/>
    </source>
</evidence>
<dbReference type="AlphaFoldDB" id="A0A0F9CRE7"/>